<feature type="signal peptide" evidence="2">
    <location>
        <begin position="1"/>
        <end position="23"/>
    </location>
</feature>
<feature type="chain" id="PRO_5043844898" evidence="2">
    <location>
        <begin position="24"/>
        <end position="132"/>
    </location>
</feature>
<feature type="transmembrane region" description="Helical" evidence="1">
    <location>
        <begin position="112"/>
        <end position="131"/>
    </location>
</feature>
<proteinExistence type="predicted"/>
<keyword evidence="1" id="KW-1133">Transmembrane helix</keyword>
<keyword evidence="4" id="KW-1185">Reference proteome</keyword>
<feature type="transmembrane region" description="Helical" evidence="1">
    <location>
        <begin position="85"/>
        <end position="105"/>
    </location>
</feature>
<accession>A0AAW1WZA7</accession>
<organism evidence="3 4">
    <name type="scientific">Rubus argutus</name>
    <name type="common">Southern blackberry</name>
    <dbReference type="NCBI Taxonomy" id="59490"/>
    <lineage>
        <taxon>Eukaryota</taxon>
        <taxon>Viridiplantae</taxon>
        <taxon>Streptophyta</taxon>
        <taxon>Embryophyta</taxon>
        <taxon>Tracheophyta</taxon>
        <taxon>Spermatophyta</taxon>
        <taxon>Magnoliopsida</taxon>
        <taxon>eudicotyledons</taxon>
        <taxon>Gunneridae</taxon>
        <taxon>Pentapetalae</taxon>
        <taxon>rosids</taxon>
        <taxon>fabids</taxon>
        <taxon>Rosales</taxon>
        <taxon>Rosaceae</taxon>
        <taxon>Rosoideae</taxon>
        <taxon>Rosoideae incertae sedis</taxon>
        <taxon>Rubus</taxon>
    </lineage>
</organism>
<gene>
    <name evidence="3" type="ORF">M0R45_025803</name>
</gene>
<evidence type="ECO:0000313" key="4">
    <source>
        <dbReference type="Proteomes" id="UP001457282"/>
    </source>
</evidence>
<keyword evidence="2" id="KW-0732">Signal</keyword>
<evidence type="ECO:0000313" key="3">
    <source>
        <dbReference type="EMBL" id="KAK9928680.1"/>
    </source>
</evidence>
<keyword evidence="1" id="KW-0812">Transmembrane</keyword>
<protein>
    <submittedName>
        <fullName evidence="3">Uncharacterized protein</fullName>
    </submittedName>
</protein>
<evidence type="ECO:0000256" key="2">
    <source>
        <dbReference type="SAM" id="SignalP"/>
    </source>
</evidence>
<evidence type="ECO:0000256" key="1">
    <source>
        <dbReference type="SAM" id="Phobius"/>
    </source>
</evidence>
<dbReference type="AlphaFoldDB" id="A0AAW1WZA7"/>
<dbReference type="Proteomes" id="UP001457282">
    <property type="component" value="Unassembled WGS sequence"/>
</dbReference>
<dbReference type="EMBL" id="JBEDUW010000005">
    <property type="protein sequence ID" value="KAK9928680.1"/>
    <property type="molecule type" value="Genomic_DNA"/>
</dbReference>
<sequence length="132" mass="14165">MSAFAQRVVGLLGIILFQILVEVFDGGIAVASKDGLVCKQCAGWLMRDQIRVWIGLDMIDERAGVWRRGSIDRVLDGMGTDDGGLIASVHGLYLGSGLVVATWMGRWSCNEAGVAVVCMEGVVVWVVGVVLR</sequence>
<comment type="caution">
    <text evidence="3">The sequence shown here is derived from an EMBL/GenBank/DDBJ whole genome shotgun (WGS) entry which is preliminary data.</text>
</comment>
<keyword evidence="1" id="KW-0472">Membrane</keyword>
<reference evidence="3 4" key="1">
    <citation type="journal article" date="2023" name="G3 (Bethesda)">
        <title>A chromosome-length genome assembly and annotation of blackberry (Rubus argutus, cv. 'Hillquist').</title>
        <authorList>
            <person name="Bruna T."/>
            <person name="Aryal R."/>
            <person name="Dudchenko O."/>
            <person name="Sargent D.J."/>
            <person name="Mead D."/>
            <person name="Buti M."/>
            <person name="Cavallini A."/>
            <person name="Hytonen T."/>
            <person name="Andres J."/>
            <person name="Pham M."/>
            <person name="Weisz D."/>
            <person name="Mascagni F."/>
            <person name="Usai G."/>
            <person name="Natali L."/>
            <person name="Bassil N."/>
            <person name="Fernandez G.E."/>
            <person name="Lomsadze A."/>
            <person name="Armour M."/>
            <person name="Olukolu B."/>
            <person name="Poorten T."/>
            <person name="Britton C."/>
            <person name="Davik J."/>
            <person name="Ashrafi H."/>
            <person name="Aiden E.L."/>
            <person name="Borodovsky M."/>
            <person name="Worthington M."/>
        </authorList>
    </citation>
    <scope>NUCLEOTIDE SEQUENCE [LARGE SCALE GENOMIC DNA]</scope>
    <source>
        <strain evidence="3">PI 553951</strain>
    </source>
</reference>
<name>A0AAW1WZA7_RUBAR</name>